<feature type="region of interest" description="Disordered" evidence="1">
    <location>
        <begin position="772"/>
        <end position="851"/>
    </location>
</feature>
<feature type="compositionally biased region" description="Polar residues" evidence="1">
    <location>
        <begin position="95"/>
        <end position="104"/>
    </location>
</feature>
<gene>
    <name evidence="2" type="ORF">OTU49_003454</name>
</gene>
<comment type="caution">
    <text evidence="2">The sequence shown here is derived from an EMBL/GenBank/DDBJ whole genome shotgun (WGS) entry which is preliminary data.</text>
</comment>
<name>A0AAW0X6U4_CHEQU</name>
<feature type="region of interest" description="Disordered" evidence="1">
    <location>
        <begin position="17"/>
        <end position="43"/>
    </location>
</feature>
<feature type="region of interest" description="Disordered" evidence="1">
    <location>
        <begin position="410"/>
        <end position="432"/>
    </location>
</feature>
<organism evidence="2 3">
    <name type="scientific">Cherax quadricarinatus</name>
    <name type="common">Australian red claw crayfish</name>
    <dbReference type="NCBI Taxonomy" id="27406"/>
    <lineage>
        <taxon>Eukaryota</taxon>
        <taxon>Metazoa</taxon>
        <taxon>Ecdysozoa</taxon>
        <taxon>Arthropoda</taxon>
        <taxon>Crustacea</taxon>
        <taxon>Multicrustacea</taxon>
        <taxon>Malacostraca</taxon>
        <taxon>Eumalacostraca</taxon>
        <taxon>Eucarida</taxon>
        <taxon>Decapoda</taxon>
        <taxon>Pleocyemata</taxon>
        <taxon>Astacidea</taxon>
        <taxon>Parastacoidea</taxon>
        <taxon>Parastacidae</taxon>
        <taxon>Cherax</taxon>
    </lineage>
</organism>
<dbReference type="EMBL" id="JARKIK010000036">
    <property type="protein sequence ID" value="KAK8739657.1"/>
    <property type="molecule type" value="Genomic_DNA"/>
</dbReference>
<feature type="region of interest" description="Disordered" evidence="1">
    <location>
        <begin position="218"/>
        <end position="257"/>
    </location>
</feature>
<feature type="compositionally biased region" description="Low complexity" evidence="1">
    <location>
        <begin position="808"/>
        <end position="818"/>
    </location>
</feature>
<dbReference type="AlphaFoldDB" id="A0AAW0X6U4"/>
<feature type="compositionally biased region" description="Polar residues" evidence="1">
    <location>
        <begin position="415"/>
        <end position="426"/>
    </location>
</feature>
<sequence length="1083" mass="119921">MMDHSWHTPLEKVALASPTPWSSSSSDSSQHHSVPSSPRAPLCAATSDLHRPISISPPSSLSPVDHHYPLFDLPIGNTQGDASKVTMRCRDTDVSQKSTASTPQHKYESTGMSMEELATVGKWIADTQEELKKTRGVGNLLGPPPSRLSAIIQGLSTGTFDEDKYIISRRVDQHIDRVFRNAVINDKEGKRVPSTSCNVPPVSRCSIGPCDHEAKPYMSAAPSQCDQDPKPDKPQIPPQAQPVSYFSKQPLPHPVTRPPPLFMPSLNTQRPSDPLEPLQGYVFKGKKIHKNKRRHNKNIGVQTTNLIKEQTSNNTEEKMKDISTHPHPDTPRNDGAEELKGVSDVSKTNRRMQDLKLKLKISSQASVNIPRENTTLLLPGISITPRDLPVRQSQDKNMIIEVIHESMKEDPLSLRISSQTEDNQPDNSDKYNKELNDEASQMIFSNSNADVERSLSNVAYVLQVKTNGEEDHQLHNDQTPLVEETNNNKPDIVYVIDYNEKDKHNRQQGLSNNFGVDDDNRSSDNEIESLPKVKWKEVVVEECRDENDENIQKVLYEAEDRLCQYDLKLRILQRLEKRLRDLVQIEPTPAAVPDAQIEFVPVLSQDNHQDKQCDDQTQFPLEARTAVRAVLEGLVRERLNAAALQVKDNDTEEEAISPCHSLSQDKSSSTSQINAPSDSHHEALPESHGLEQIRTPSPSPSPPKEEASPRRLLTPQLSHEEEKASEDVATPPPSPTFKVPMLDIKYQVTPSVTPGSSPGKVRKNVTPECTPRVSPFHLGNVVQQPNTPTESPTPQQALDEEMEAHHIPTPTSSASSPTPYKPPKPDSVGSLSSSSQAMAERSIPRLLDQSTQAHMTDRTPAAMEDVETQVSYEDNRNFAFPETPSIICQSSTDITVSSLAEASDVTCYTVSDGEIISGAAVVNTSVEEGEVALTQHLHYLTSDSARTTAFINKTTEPNRACVQCSKCQNVMSEGELELDESSEGLLSMEDHESGKDQQVTSEESQVELLQPSQIIATPVDSLQVSVVQNESYSSGDATTLSNDDLTKLREENSQLLFRLRNFGSFSFLTKNFQSFHSSSSSSS</sequence>
<feature type="region of interest" description="Disordered" evidence="1">
    <location>
        <begin position="646"/>
        <end position="739"/>
    </location>
</feature>
<feature type="compositionally biased region" description="Basic and acidic residues" evidence="1">
    <location>
        <begin position="678"/>
        <end position="691"/>
    </location>
</feature>
<feature type="region of interest" description="Disordered" evidence="1">
    <location>
        <begin position="504"/>
        <end position="527"/>
    </location>
</feature>
<feature type="compositionally biased region" description="Low complexity" evidence="1">
    <location>
        <begin position="661"/>
        <end position="671"/>
    </location>
</feature>
<feature type="compositionally biased region" description="Basic and acidic residues" evidence="1">
    <location>
        <begin position="315"/>
        <end position="341"/>
    </location>
</feature>
<evidence type="ECO:0000313" key="3">
    <source>
        <dbReference type="Proteomes" id="UP001445076"/>
    </source>
</evidence>
<evidence type="ECO:0000313" key="2">
    <source>
        <dbReference type="EMBL" id="KAK8739657.1"/>
    </source>
</evidence>
<proteinExistence type="predicted"/>
<feature type="compositionally biased region" description="Basic and acidic residues" evidence="1">
    <location>
        <begin position="518"/>
        <end position="527"/>
    </location>
</feature>
<accession>A0AAW0X6U4</accession>
<feature type="region of interest" description="Disordered" evidence="1">
    <location>
        <begin position="92"/>
        <end position="111"/>
    </location>
</feature>
<keyword evidence="3" id="KW-1185">Reference proteome</keyword>
<reference evidence="2 3" key="1">
    <citation type="journal article" date="2024" name="BMC Genomics">
        <title>Genome assembly of redclaw crayfish (Cherax quadricarinatus) provides insights into its immune adaptation and hypoxia tolerance.</title>
        <authorList>
            <person name="Liu Z."/>
            <person name="Zheng J."/>
            <person name="Li H."/>
            <person name="Fang K."/>
            <person name="Wang S."/>
            <person name="He J."/>
            <person name="Zhou D."/>
            <person name="Weng S."/>
            <person name="Chi M."/>
            <person name="Gu Z."/>
            <person name="He J."/>
            <person name="Li F."/>
            <person name="Wang M."/>
        </authorList>
    </citation>
    <scope>NUCLEOTIDE SEQUENCE [LARGE SCALE GENOMIC DNA]</scope>
    <source>
        <strain evidence="2">ZL_2023a</strain>
    </source>
</reference>
<feature type="region of interest" description="Disordered" evidence="1">
    <location>
        <begin position="308"/>
        <end position="347"/>
    </location>
</feature>
<dbReference type="Proteomes" id="UP001445076">
    <property type="component" value="Unassembled WGS sequence"/>
</dbReference>
<feature type="compositionally biased region" description="Low complexity" evidence="1">
    <location>
        <begin position="17"/>
        <end position="37"/>
    </location>
</feature>
<evidence type="ECO:0000256" key="1">
    <source>
        <dbReference type="SAM" id="MobiDB-lite"/>
    </source>
</evidence>
<protein>
    <submittedName>
        <fullName evidence="2">Uncharacterized protein</fullName>
    </submittedName>
</protein>
<feature type="compositionally biased region" description="Polar residues" evidence="1">
    <location>
        <begin position="781"/>
        <end position="796"/>
    </location>
</feature>